<feature type="region of interest" description="Disordered" evidence="15">
    <location>
        <begin position="1281"/>
        <end position="1317"/>
    </location>
</feature>
<feature type="compositionally biased region" description="Polar residues" evidence="15">
    <location>
        <begin position="794"/>
        <end position="804"/>
    </location>
</feature>
<comment type="subcellular location">
    <subcellularLocation>
        <location evidence="1">Nucleus</location>
    </subcellularLocation>
</comment>
<feature type="compositionally biased region" description="Basic residues" evidence="15">
    <location>
        <begin position="490"/>
        <end position="515"/>
    </location>
</feature>
<evidence type="ECO:0000256" key="8">
    <source>
        <dbReference type="ARBA" id="ARBA00023054"/>
    </source>
</evidence>
<dbReference type="InterPro" id="IPR048830">
    <property type="entry name" value="PCF11_helical"/>
</dbReference>
<feature type="domain" description="CID" evidence="16">
    <location>
        <begin position="6"/>
        <end position="134"/>
    </location>
</feature>
<comment type="function">
    <text evidence="10">Component of pre-mRNA cleavage complex II, which promotes transcription termination by RNA polymerase II.</text>
</comment>
<feature type="compositionally biased region" description="Basic and acidic residues" evidence="15">
    <location>
        <begin position="767"/>
        <end position="793"/>
    </location>
</feature>
<dbReference type="InterPro" id="IPR008942">
    <property type="entry name" value="ENTH_VHS"/>
</dbReference>
<evidence type="ECO:0000256" key="3">
    <source>
        <dbReference type="ARBA" id="ARBA00022499"/>
    </source>
</evidence>
<dbReference type="GO" id="GO:0031124">
    <property type="term" value="P:mRNA 3'-end processing"/>
    <property type="evidence" value="ECO:0007669"/>
    <property type="project" value="InterPro"/>
</dbReference>
<dbReference type="Gene3D" id="1.25.40.90">
    <property type="match status" value="1"/>
</dbReference>
<feature type="compositionally biased region" description="Low complexity" evidence="15">
    <location>
        <begin position="867"/>
        <end position="876"/>
    </location>
</feature>
<sequence>MSDDAAREDARREYQSSLEDLTFNSKPHINMLTILAEENLHFAKDIVAIIEAQIVKAPAAEKLPVLYLVDSIVKNIGGEYLAVFAKNLVTSFICVFEKVEENTRKSLFKLRSTWDDIFPATKLYTLDVKVNSIDPAWPIKPLQNPSIHVNPKFLKQSEEATPTPTPPPKAVTPQPPPSATEKKINEEQAIRQQLLAKQKELLELQQRKIELELEQAKVQLQSKGSLSGEGQARQQLLAKQKELIELQQKRIELELEQIKVQLAFNRMGPTTTQASAALHPTPAATQPGAGGPNSWPAPQSEKATIRDPRLNRAGASNLHGKESVTAHTKEPAVSRREAQGFGGLPNVPEKRGPPPVEKHNKLERMRIPRKEPPAEEKTRPSKKDMAAAEERAKSKSASPARKDVLGRSKIDPENLKSSEGIRRDPRLRRHEKAEPEEDAPKERKRSLDKKEKDEASKMAEHQRLTNTRSKLSNGSLAKQEKPDFRIGKLGGKRSRSRSRSRSPSMPKRKERRSPKSLKGMSASPPKFSKVRPGVGKHLHSEDLSHHGNTREDRTALKNAEPRRPKRAHEERAAELRDSYSAREPPETKENIKRWRSGWEDKHPKHPDESPPSKPSTPRVKPWNPTQRCTPSRQRQNRLSVDANLHIPDVLNSASKADLLKKASKRHAEGEITSEEFLNVAHQIRQLFQYQEEKQRTSSWDSSDDGQLPSKDRKDMNTHPPMGNLSAEQLYLEHKSKLVRTRVQRQAERNRQQAGNERTTSALEEDPEPLRRSIDDPLELFSRHEGPRKSDRSNSGRVARSSPSPGQLEEYPRRSPAAPYCRSPPLPLEMQEDPAGELSPIPRFESPNSVHSDEGVEAEPPLVPPRPVRNVPVGRMPSEPAGSVLLHLPDDGGAQPSMPRRDSPSVPPRFDGHKAPQASYDGPPGPMGKPRSEGPHPRPLPPTAYEGNPGAKRYDGPVNPRLDGHGRYEPNYGPRFDGPPQHEKRFEGAGRYDGHMPHRPMRFDGPHPQQGFGRFERPGGHNRFEGPASGPGPSRFDSPMQPSRFEGPPRFSGPHLQQQQGPGRFEAPMGFPHGNAGYEGPPSQPGPMRFDGPGGNQPSGMCFENPTGPPGPIRFEGQPQGMPRHECPPPPGPPRYFAPQNQMRPQGQPVFNVPQGPGPMAPQPANFNMTSRFPEPFGGNAQPFLGPQNVPQGPNFNVPQVPTSTGFPNSFRPVGPYQGPPVGNPQQPMSLLSNLSQPFMPQNTVSFSQPNAPFGQPDNHLGQMDVNELLAKLLSNGIIKPATTDASQTESTAAPSSPGVVEEEEEEEQVDDDLPDLTSFSLDDMKQRYDSVVTKLYTGIQCYSCGMRFTSSQTDIYADHLDWHYRQNRSEKDISKKVTHRRWYYSMTDWIEFEEIADLEERAKSQFFEKVYEEVVQKTQEAAKEKEFQSVKAAADVVDETCEICQEQFETYWEEDEEEWHLKDAIRVDDKTYHPSCYDDYKNTSSFGECTPSPNKVLTENPLNALVKQEEADEPCRFSSIKQEPEALGSDAQVAEENDVKVKLEECCFPPL</sequence>
<feature type="compositionally biased region" description="Polar residues" evidence="15">
    <location>
        <begin position="623"/>
        <end position="638"/>
    </location>
</feature>
<keyword evidence="9" id="KW-0539">Nucleus</keyword>
<dbReference type="GO" id="GO:0000993">
    <property type="term" value="F:RNA polymerase II complex binding"/>
    <property type="evidence" value="ECO:0007669"/>
    <property type="project" value="InterPro"/>
</dbReference>
<feature type="compositionally biased region" description="Basic and acidic residues" evidence="15">
    <location>
        <begin position="538"/>
        <end position="610"/>
    </location>
</feature>
<keyword evidence="5" id="KW-0507">mRNA processing</keyword>
<keyword evidence="8 14" id="KW-0175">Coiled coil</keyword>
<gene>
    <name evidence="17" type="ORF">AALO_G00034190</name>
</gene>
<dbReference type="InterPro" id="IPR054127">
    <property type="entry name" value="Pcf11_C"/>
</dbReference>
<dbReference type="InterPro" id="IPR006569">
    <property type="entry name" value="CID_dom"/>
</dbReference>
<dbReference type="GO" id="GO:0003729">
    <property type="term" value="F:mRNA binding"/>
    <property type="evidence" value="ECO:0007669"/>
    <property type="project" value="InterPro"/>
</dbReference>
<protein>
    <recommendedName>
        <fullName evidence="12">Pre-mRNA cleavage complex 2 protein Pcf11</fullName>
    </recommendedName>
    <alternativeName>
        <fullName evidence="13">Pre-mRNA cleavage complex II protein Pcf11</fullName>
    </alternativeName>
</protein>
<accession>A0AAV6HGT5</accession>
<feature type="region of interest" description="Disordered" evidence="15">
    <location>
        <begin position="157"/>
        <end position="182"/>
    </location>
</feature>
<evidence type="ECO:0000256" key="4">
    <source>
        <dbReference type="ARBA" id="ARBA00022553"/>
    </source>
</evidence>
<dbReference type="CDD" id="cd16982">
    <property type="entry name" value="CID_Pcf11"/>
    <property type="match status" value="1"/>
</dbReference>
<keyword evidence="6" id="KW-0832">Ubl conjugation</keyword>
<feature type="compositionally biased region" description="Polar residues" evidence="15">
    <location>
        <begin position="464"/>
        <end position="476"/>
    </location>
</feature>
<dbReference type="GO" id="GO:0006369">
    <property type="term" value="P:termination of RNA polymerase II transcription"/>
    <property type="evidence" value="ECO:0007669"/>
    <property type="project" value="InterPro"/>
</dbReference>
<dbReference type="EMBL" id="JADWDJ010000002">
    <property type="protein sequence ID" value="KAG5285111.1"/>
    <property type="molecule type" value="Genomic_DNA"/>
</dbReference>
<comment type="caution">
    <text evidence="17">The sequence shown here is derived from an EMBL/GenBank/DDBJ whole genome shotgun (WGS) entry which is preliminary data.</text>
</comment>
<feature type="coiled-coil region" evidence="14">
    <location>
        <begin position="187"/>
        <end position="261"/>
    </location>
</feature>
<dbReference type="InterPro" id="IPR047415">
    <property type="entry name" value="Pcf11_CID"/>
</dbReference>
<dbReference type="Proteomes" id="UP000823561">
    <property type="component" value="Chromosome 2"/>
</dbReference>
<feature type="region of interest" description="Disordered" evidence="15">
    <location>
        <begin position="690"/>
        <end position="1097"/>
    </location>
</feature>
<organism evidence="17 18">
    <name type="scientific">Alosa alosa</name>
    <name type="common">allis shad</name>
    <dbReference type="NCBI Taxonomy" id="278164"/>
    <lineage>
        <taxon>Eukaryota</taxon>
        <taxon>Metazoa</taxon>
        <taxon>Chordata</taxon>
        <taxon>Craniata</taxon>
        <taxon>Vertebrata</taxon>
        <taxon>Euteleostomi</taxon>
        <taxon>Actinopterygii</taxon>
        <taxon>Neopterygii</taxon>
        <taxon>Teleostei</taxon>
        <taxon>Clupei</taxon>
        <taxon>Clupeiformes</taxon>
        <taxon>Clupeoidei</taxon>
        <taxon>Clupeidae</taxon>
        <taxon>Alosa</taxon>
    </lineage>
</organism>
<feature type="compositionally biased region" description="Basic and acidic residues" evidence="15">
    <location>
        <begin position="319"/>
        <end position="338"/>
    </location>
</feature>
<dbReference type="Pfam" id="PF21936">
    <property type="entry name" value="Pcf11_C"/>
    <property type="match status" value="1"/>
</dbReference>
<feature type="compositionally biased region" description="Basic and acidic residues" evidence="15">
    <location>
        <begin position="400"/>
        <end position="424"/>
    </location>
</feature>
<evidence type="ECO:0000256" key="9">
    <source>
        <dbReference type="ARBA" id="ARBA00023242"/>
    </source>
</evidence>
<feature type="compositionally biased region" description="Basic and acidic residues" evidence="15">
    <location>
        <begin position="448"/>
        <end position="463"/>
    </location>
</feature>
<dbReference type="FunFam" id="1.25.40.90:FF:000015">
    <property type="entry name" value="Pre-mRNA cleavage complex 2 protein Pcf11"/>
    <property type="match status" value="1"/>
</dbReference>
<keyword evidence="18" id="KW-1185">Reference proteome</keyword>
<dbReference type="PANTHER" id="PTHR15921:SF3">
    <property type="entry name" value="PRE-MRNA CLEAVAGE COMPLEX 2 PROTEIN PCF11"/>
    <property type="match status" value="1"/>
</dbReference>
<reference evidence="17" key="1">
    <citation type="submission" date="2020-10" db="EMBL/GenBank/DDBJ databases">
        <title>Chromosome-scale genome assembly of the Allis shad, Alosa alosa.</title>
        <authorList>
            <person name="Margot Z."/>
            <person name="Christophe K."/>
            <person name="Cabau C."/>
            <person name="Louis A."/>
            <person name="Berthelot C."/>
            <person name="Parey E."/>
            <person name="Roest Crollius H."/>
            <person name="Montfort J."/>
            <person name="Robinson-Rechavi M."/>
            <person name="Bucao C."/>
            <person name="Bouchez O."/>
            <person name="Gislard M."/>
            <person name="Lluch J."/>
            <person name="Milhes M."/>
            <person name="Lampietro C."/>
            <person name="Lopez Roques C."/>
            <person name="Donnadieu C."/>
            <person name="Braasch I."/>
            <person name="Desvignes T."/>
            <person name="Postlethwait J."/>
            <person name="Bobe J."/>
            <person name="Guiguen Y."/>
        </authorList>
    </citation>
    <scope>NUCLEOTIDE SEQUENCE</scope>
    <source>
        <strain evidence="17">M-15738</strain>
        <tissue evidence="17">Blood</tissue>
    </source>
</reference>
<keyword evidence="3" id="KW-1017">Isopeptide bond</keyword>
<evidence type="ECO:0000256" key="10">
    <source>
        <dbReference type="ARBA" id="ARBA00057101"/>
    </source>
</evidence>
<keyword evidence="4" id="KW-0597">Phosphoprotein</keyword>
<comment type="subunit">
    <text evidence="11">Associates with the phosphorylated CTD domain of POLR2A /RNA polymerase II.</text>
</comment>
<name>A0AAV6HGT5_9TELE</name>
<dbReference type="PANTHER" id="PTHR15921">
    <property type="entry name" value="PRE-MRNA CLEAVAGE COMPLEX II"/>
    <property type="match status" value="1"/>
</dbReference>
<dbReference type="SMART" id="SM00582">
    <property type="entry name" value="RPR"/>
    <property type="match status" value="1"/>
</dbReference>
<proteinExistence type="predicted"/>
<evidence type="ECO:0000256" key="5">
    <source>
        <dbReference type="ARBA" id="ARBA00022664"/>
    </source>
</evidence>
<evidence type="ECO:0000256" key="12">
    <source>
        <dbReference type="ARBA" id="ARBA00068814"/>
    </source>
</evidence>
<evidence type="ECO:0000256" key="14">
    <source>
        <dbReference type="SAM" id="Coils"/>
    </source>
</evidence>
<dbReference type="Pfam" id="PF20827">
    <property type="entry name" value="PCF11_charged"/>
    <property type="match status" value="1"/>
</dbReference>
<dbReference type="GO" id="GO:0005737">
    <property type="term" value="C:cytoplasm"/>
    <property type="evidence" value="ECO:0007669"/>
    <property type="project" value="TreeGrafter"/>
</dbReference>
<dbReference type="SUPFAM" id="SSF48464">
    <property type="entry name" value="ENTH/VHS domain"/>
    <property type="match status" value="1"/>
</dbReference>
<dbReference type="InterPro" id="IPR021605">
    <property type="entry name" value="Pcf11_Clp1-ID"/>
</dbReference>
<feature type="compositionally biased region" description="Acidic residues" evidence="15">
    <location>
        <begin position="1300"/>
        <end position="1314"/>
    </location>
</feature>
<evidence type="ECO:0000256" key="7">
    <source>
        <dbReference type="ARBA" id="ARBA00022990"/>
    </source>
</evidence>
<dbReference type="PROSITE" id="PS51391">
    <property type="entry name" value="CID"/>
    <property type="match status" value="1"/>
</dbReference>
<evidence type="ECO:0000259" key="16">
    <source>
        <dbReference type="PROSITE" id="PS51391"/>
    </source>
</evidence>
<evidence type="ECO:0000313" key="18">
    <source>
        <dbReference type="Proteomes" id="UP000823561"/>
    </source>
</evidence>
<dbReference type="GO" id="GO:0005849">
    <property type="term" value="C:mRNA cleavage factor complex"/>
    <property type="evidence" value="ECO:0007669"/>
    <property type="project" value="InterPro"/>
</dbReference>
<evidence type="ECO:0000256" key="13">
    <source>
        <dbReference type="ARBA" id="ARBA00083113"/>
    </source>
</evidence>
<evidence type="ECO:0000256" key="1">
    <source>
        <dbReference type="ARBA" id="ARBA00004123"/>
    </source>
</evidence>
<feature type="region of interest" description="Disordered" evidence="15">
    <location>
        <begin position="280"/>
        <end position="653"/>
    </location>
</feature>
<dbReference type="Pfam" id="PF04818">
    <property type="entry name" value="CID"/>
    <property type="match status" value="1"/>
</dbReference>
<dbReference type="InterPro" id="IPR045154">
    <property type="entry name" value="PCF11-like"/>
</dbReference>
<keyword evidence="7" id="KW-0007">Acetylation</keyword>
<feature type="compositionally biased region" description="Basic and acidic residues" evidence="15">
    <location>
        <begin position="348"/>
        <end position="393"/>
    </location>
</feature>
<feature type="compositionally biased region" description="Basic and acidic residues" evidence="15">
    <location>
        <begin position="1013"/>
        <end position="1023"/>
    </location>
</feature>
<feature type="compositionally biased region" description="Pro residues" evidence="15">
    <location>
        <begin position="163"/>
        <end position="178"/>
    </location>
</feature>
<feature type="compositionally biased region" description="Basic and acidic residues" evidence="15">
    <location>
        <begin position="979"/>
        <end position="1004"/>
    </location>
</feature>
<feature type="compositionally biased region" description="Polar residues" evidence="15">
    <location>
        <begin position="751"/>
        <end position="761"/>
    </location>
</feature>
<dbReference type="InterPro" id="IPR048832">
    <property type="entry name" value="PCF11_charged"/>
</dbReference>
<feature type="compositionally biased region" description="Polar residues" evidence="15">
    <location>
        <begin position="1283"/>
        <end position="1294"/>
    </location>
</feature>
<evidence type="ECO:0000313" key="17">
    <source>
        <dbReference type="EMBL" id="KAG5285111.1"/>
    </source>
</evidence>
<dbReference type="Pfam" id="PF11526">
    <property type="entry name" value="Pfc11_Clp1_ID"/>
    <property type="match status" value="1"/>
</dbReference>
<evidence type="ECO:0000256" key="2">
    <source>
        <dbReference type="ARBA" id="ARBA00022481"/>
    </source>
</evidence>
<evidence type="ECO:0000256" key="6">
    <source>
        <dbReference type="ARBA" id="ARBA00022843"/>
    </source>
</evidence>
<dbReference type="Pfam" id="PF20845">
    <property type="entry name" value="Pcf11_helical"/>
    <property type="match status" value="2"/>
</dbReference>
<keyword evidence="2" id="KW-0488">Methylation</keyword>
<evidence type="ECO:0000256" key="15">
    <source>
        <dbReference type="SAM" id="MobiDB-lite"/>
    </source>
</evidence>
<evidence type="ECO:0000256" key="11">
    <source>
        <dbReference type="ARBA" id="ARBA00063659"/>
    </source>
</evidence>